<feature type="compositionally biased region" description="Acidic residues" evidence="1">
    <location>
        <begin position="26"/>
        <end position="37"/>
    </location>
</feature>
<accession>A0ABQ7G1Z3</accession>
<keyword evidence="3" id="KW-1185">Reference proteome</keyword>
<dbReference type="InterPro" id="IPR043504">
    <property type="entry name" value="Peptidase_S1_PA_chymotrypsin"/>
</dbReference>
<evidence type="ECO:0000313" key="2">
    <source>
        <dbReference type="EMBL" id="KAF5828627.1"/>
    </source>
</evidence>
<dbReference type="EMBL" id="MU070269">
    <property type="protein sequence ID" value="KAF5828627.1"/>
    <property type="molecule type" value="Genomic_DNA"/>
</dbReference>
<dbReference type="Proteomes" id="UP000815325">
    <property type="component" value="Unassembled WGS sequence"/>
</dbReference>
<reference evidence="2" key="1">
    <citation type="submission" date="2017-08" db="EMBL/GenBank/DDBJ databases">
        <authorList>
            <person name="Polle J.E."/>
            <person name="Barry K."/>
            <person name="Cushman J."/>
            <person name="Schmutz J."/>
            <person name="Tran D."/>
            <person name="Hathwaick L.T."/>
            <person name="Yim W.C."/>
            <person name="Jenkins J."/>
            <person name="Mckie-Krisberg Z.M."/>
            <person name="Prochnik S."/>
            <person name="Lindquist E."/>
            <person name="Dockter R.B."/>
            <person name="Adam C."/>
            <person name="Molina H."/>
            <person name="Bunkerborg J."/>
            <person name="Jin E."/>
            <person name="Buchheim M."/>
            <person name="Magnuson J."/>
        </authorList>
    </citation>
    <scope>NUCLEOTIDE SEQUENCE</scope>
    <source>
        <strain evidence="2">CCAP 19/18</strain>
    </source>
</reference>
<protein>
    <submittedName>
        <fullName evidence="2">Uncharacterized protein</fullName>
    </submittedName>
</protein>
<name>A0ABQ7G1Z3_DUNSA</name>
<organism evidence="2 3">
    <name type="scientific">Dunaliella salina</name>
    <name type="common">Green alga</name>
    <name type="synonym">Protococcus salinus</name>
    <dbReference type="NCBI Taxonomy" id="3046"/>
    <lineage>
        <taxon>Eukaryota</taxon>
        <taxon>Viridiplantae</taxon>
        <taxon>Chlorophyta</taxon>
        <taxon>core chlorophytes</taxon>
        <taxon>Chlorophyceae</taxon>
        <taxon>CS clade</taxon>
        <taxon>Chlamydomonadales</taxon>
        <taxon>Dunaliellaceae</taxon>
        <taxon>Dunaliella</taxon>
    </lineage>
</organism>
<proteinExistence type="predicted"/>
<feature type="region of interest" description="Disordered" evidence="1">
    <location>
        <begin position="14"/>
        <end position="40"/>
    </location>
</feature>
<dbReference type="Gene3D" id="2.40.10.10">
    <property type="entry name" value="Trypsin-like serine proteases"/>
    <property type="match status" value="1"/>
</dbReference>
<sequence>MIAGSALEKLFDEGTLAVPAGGTPLETEDSMQEQGSEEELKQLQDMRFQQEVQNRIHDAYQEEQDQAAQLRDMQFQQEIQGRQQSVLLHSDDQGVPYTRRSLLIDSAHCVIVELDGSVNPGVHLRRDGRAQRVGFQSVSSKSIAHPKFQPGSFDYDIAALILDEPAEIEPAKLQAWIKEEVLGVALKEGPESVDQNEHDWSDTSLPPALQVQLAPEPEGPRMASEPVDSGLLDVLWDVGPFKRIRQG</sequence>
<evidence type="ECO:0000313" key="3">
    <source>
        <dbReference type="Proteomes" id="UP000815325"/>
    </source>
</evidence>
<dbReference type="InterPro" id="IPR009003">
    <property type="entry name" value="Peptidase_S1_PA"/>
</dbReference>
<dbReference type="SUPFAM" id="SSF50494">
    <property type="entry name" value="Trypsin-like serine proteases"/>
    <property type="match status" value="1"/>
</dbReference>
<evidence type="ECO:0000256" key="1">
    <source>
        <dbReference type="SAM" id="MobiDB-lite"/>
    </source>
</evidence>
<comment type="caution">
    <text evidence="2">The sequence shown here is derived from an EMBL/GenBank/DDBJ whole genome shotgun (WGS) entry which is preliminary data.</text>
</comment>
<gene>
    <name evidence="2" type="ORF">DUNSADRAFT_17301</name>
</gene>